<protein>
    <submittedName>
        <fullName evidence="2">Uncharacterized protein</fullName>
    </submittedName>
</protein>
<evidence type="ECO:0000256" key="1">
    <source>
        <dbReference type="SAM" id="MobiDB-lite"/>
    </source>
</evidence>
<proteinExistence type="predicted"/>
<dbReference type="Proteomes" id="UP000054350">
    <property type="component" value="Unassembled WGS sequence"/>
</dbReference>
<reference evidence="2 3" key="1">
    <citation type="submission" date="2009-11" db="EMBL/GenBank/DDBJ databases">
        <title>Annotation of Allomyces macrogynus ATCC 38327.</title>
        <authorList>
            <consortium name="The Broad Institute Genome Sequencing Platform"/>
            <person name="Russ C."/>
            <person name="Cuomo C."/>
            <person name="Burger G."/>
            <person name="Gray M.W."/>
            <person name="Holland P.W.H."/>
            <person name="King N."/>
            <person name="Lang F.B.F."/>
            <person name="Roger A.J."/>
            <person name="Ruiz-Trillo I."/>
            <person name="Young S.K."/>
            <person name="Zeng Q."/>
            <person name="Gargeya S."/>
            <person name="Fitzgerald M."/>
            <person name="Haas B."/>
            <person name="Abouelleil A."/>
            <person name="Alvarado L."/>
            <person name="Arachchi H.M."/>
            <person name="Berlin A."/>
            <person name="Chapman S.B."/>
            <person name="Gearin G."/>
            <person name="Goldberg J."/>
            <person name="Griggs A."/>
            <person name="Gujja S."/>
            <person name="Hansen M."/>
            <person name="Heiman D."/>
            <person name="Howarth C."/>
            <person name="Larimer J."/>
            <person name="Lui A."/>
            <person name="MacDonald P.J.P."/>
            <person name="McCowen C."/>
            <person name="Montmayeur A."/>
            <person name="Murphy C."/>
            <person name="Neiman D."/>
            <person name="Pearson M."/>
            <person name="Priest M."/>
            <person name="Roberts A."/>
            <person name="Saif S."/>
            <person name="Shea T."/>
            <person name="Sisk P."/>
            <person name="Stolte C."/>
            <person name="Sykes S."/>
            <person name="Wortman J."/>
            <person name="Nusbaum C."/>
            <person name="Birren B."/>
        </authorList>
    </citation>
    <scope>NUCLEOTIDE SEQUENCE [LARGE SCALE GENOMIC DNA]</scope>
    <source>
        <strain evidence="2 3">ATCC 38327</strain>
    </source>
</reference>
<reference evidence="3" key="2">
    <citation type="submission" date="2009-11" db="EMBL/GenBank/DDBJ databases">
        <title>The Genome Sequence of Allomyces macrogynus strain ATCC 38327.</title>
        <authorList>
            <consortium name="The Broad Institute Genome Sequencing Platform"/>
            <person name="Russ C."/>
            <person name="Cuomo C."/>
            <person name="Shea T."/>
            <person name="Young S.K."/>
            <person name="Zeng Q."/>
            <person name="Koehrsen M."/>
            <person name="Haas B."/>
            <person name="Borodovsky M."/>
            <person name="Guigo R."/>
            <person name="Alvarado L."/>
            <person name="Berlin A."/>
            <person name="Borenstein D."/>
            <person name="Chen Z."/>
            <person name="Engels R."/>
            <person name="Freedman E."/>
            <person name="Gellesch M."/>
            <person name="Goldberg J."/>
            <person name="Griggs A."/>
            <person name="Gujja S."/>
            <person name="Heiman D."/>
            <person name="Hepburn T."/>
            <person name="Howarth C."/>
            <person name="Jen D."/>
            <person name="Larson L."/>
            <person name="Lewis B."/>
            <person name="Mehta T."/>
            <person name="Park D."/>
            <person name="Pearson M."/>
            <person name="Roberts A."/>
            <person name="Saif S."/>
            <person name="Shenoy N."/>
            <person name="Sisk P."/>
            <person name="Stolte C."/>
            <person name="Sykes S."/>
            <person name="Walk T."/>
            <person name="White J."/>
            <person name="Yandava C."/>
            <person name="Burger G."/>
            <person name="Gray M.W."/>
            <person name="Holland P.W.H."/>
            <person name="King N."/>
            <person name="Lang F.B.F."/>
            <person name="Roger A.J."/>
            <person name="Ruiz-Trillo I."/>
            <person name="Lander E."/>
            <person name="Nusbaum C."/>
        </authorList>
    </citation>
    <scope>NUCLEOTIDE SEQUENCE [LARGE SCALE GENOMIC DNA]</scope>
    <source>
        <strain evidence="3">ATCC 38327</strain>
    </source>
</reference>
<keyword evidence="3" id="KW-1185">Reference proteome</keyword>
<dbReference type="VEuPathDB" id="FungiDB:AMAG_03229"/>
<sequence length="101" mass="11404">MSNTFQHRDHHKPGHQSRNTPESRLQEVLTGHADCPPIHRGDHIRYRPEHKEKALTGRVIDFITEPKHGGPPVIASPDDPLVVPEGAHGIRIEDYVSREAE</sequence>
<name>A0A0L0S542_ALLM3</name>
<dbReference type="AlphaFoldDB" id="A0A0L0S542"/>
<evidence type="ECO:0000313" key="3">
    <source>
        <dbReference type="Proteomes" id="UP000054350"/>
    </source>
</evidence>
<dbReference type="EMBL" id="GG745331">
    <property type="protein sequence ID" value="KNE57526.1"/>
    <property type="molecule type" value="Genomic_DNA"/>
</dbReference>
<feature type="region of interest" description="Disordered" evidence="1">
    <location>
        <begin position="1"/>
        <end position="43"/>
    </location>
</feature>
<evidence type="ECO:0000313" key="2">
    <source>
        <dbReference type="EMBL" id="KNE57526.1"/>
    </source>
</evidence>
<organism evidence="2 3">
    <name type="scientific">Allomyces macrogynus (strain ATCC 38327)</name>
    <name type="common">Allomyces javanicus var. macrogynus</name>
    <dbReference type="NCBI Taxonomy" id="578462"/>
    <lineage>
        <taxon>Eukaryota</taxon>
        <taxon>Fungi</taxon>
        <taxon>Fungi incertae sedis</taxon>
        <taxon>Blastocladiomycota</taxon>
        <taxon>Blastocladiomycetes</taxon>
        <taxon>Blastocladiales</taxon>
        <taxon>Blastocladiaceae</taxon>
        <taxon>Allomyces</taxon>
    </lineage>
</organism>
<gene>
    <name evidence="2" type="ORF">AMAG_03229</name>
</gene>
<dbReference type="OrthoDB" id="5521311at2759"/>
<accession>A0A0L0S542</accession>